<keyword evidence="3" id="KW-1185">Reference proteome</keyword>
<evidence type="ECO:0000313" key="2">
    <source>
        <dbReference type="EMBL" id="KIK16910.1"/>
    </source>
</evidence>
<organism evidence="2 3">
    <name type="scientific">Pisolithus microcarpus 441</name>
    <dbReference type="NCBI Taxonomy" id="765257"/>
    <lineage>
        <taxon>Eukaryota</taxon>
        <taxon>Fungi</taxon>
        <taxon>Dikarya</taxon>
        <taxon>Basidiomycota</taxon>
        <taxon>Agaricomycotina</taxon>
        <taxon>Agaricomycetes</taxon>
        <taxon>Agaricomycetidae</taxon>
        <taxon>Boletales</taxon>
        <taxon>Sclerodermatineae</taxon>
        <taxon>Pisolithaceae</taxon>
        <taxon>Pisolithus</taxon>
    </lineage>
</organism>
<dbReference type="InterPro" id="IPR006073">
    <property type="entry name" value="GTP-bd"/>
</dbReference>
<dbReference type="GO" id="GO:0005525">
    <property type="term" value="F:GTP binding"/>
    <property type="evidence" value="ECO:0007669"/>
    <property type="project" value="InterPro"/>
</dbReference>
<name>A0A0C9XWP3_9AGAM</name>
<dbReference type="Proteomes" id="UP000054018">
    <property type="component" value="Unassembled WGS sequence"/>
</dbReference>
<dbReference type="HOGENOM" id="CLU_050405_0_0_1"/>
<proteinExistence type="predicted"/>
<reference evidence="2 3" key="1">
    <citation type="submission" date="2014-04" db="EMBL/GenBank/DDBJ databases">
        <authorList>
            <consortium name="DOE Joint Genome Institute"/>
            <person name="Kuo A."/>
            <person name="Kohler A."/>
            <person name="Costa M.D."/>
            <person name="Nagy L.G."/>
            <person name="Floudas D."/>
            <person name="Copeland A."/>
            <person name="Barry K.W."/>
            <person name="Cichocki N."/>
            <person name="Veneault-Fourrey C."/>
            <person name="LaButti K."/>
            <person name="Lindquist E.A."/>
            <person name="Lipzen A."/>
            <person name="Lundell T."/>
            <person name="Morin E."/>
            <person name="Murat C."/>
            <person name="Sun H."/>
            <person name="Tunlid A."/>
            <person name="Henrissat B."/>
            <person name="Grigoriev I.V."/>
            <person name="Hibbett D.S."/>
            <person name="Martin F."/>
            <person name="Nordberg H.P."/>
            <person name="Cantor M.N."/>
            <person name="Hua S.X."/>
        </authorList>
    </citation>
    <scope>NUCLEOTIDE SEQUENCE [LARGE SCALE GENOMIC DNA]</scope>
    <source>
        <strain evidence="2 3">441</strain>
    </source>
</reference>
<dbReference type="CDD" id="cd00882">
    <property type="entry name" value="Ras_like_GTPase"/>
    <property type="match status" value="1"/>
</dbReference>
<evidence type="ECO:0000313" key="3">
    <source>
        <dbReference type="Proteomes" id="UP000054018"/>
    </source>
</evidence>
<dbReference type="AlphaFoldDB" id="A0A0C9XWP3"/>
<evidence type="ECO:0000259" key="1">
    <source>
        <dbReference type="Pfam" id="PF01926"/>
    </source>
</evidence>
<dbReference type="InterPro" id="IPR027417">
    <property type="entry name" value="P-loop_NTPase"/>
</dbReference>
<dbReference type="STRING" id="765257.A0A0C9XWP3"/>
<dbReference type="EMBL" id="KN833843">
    <property type="protein sequence ID" value="KIK16910.1"/>
    <property type="molecule type" value="Genomic_DNA"/>
</dbReference>
<gene>
    <name evidence="2" type="ORF">PISMIDRAFT_685784</name>
</gene>
<protein>
    <recommendedName>
        <fullName evidence="1">G domain-containing protein</fullName>
    </recommendedName>
</protein>
<reference evidence="3" key="2">
    <citation type="submission" date="2015-01" db="EMBL/GenBank/DDBJ databases">
        <title>Evolutionary Origins and Diversification of the Mycorrhizal Mutualists.</title>
        <authorList>
            <consortium name="DOE Joint Genome Institute"/>
            <consortium name="Mycorrhizal Genomics Consortium"/>
            <person name="Kohler A."/>
            <person name="Kuo A."/>
            <person name="Nagy L.G."/>
            <person name="Floudas D."/>
            <person name="Copeland A."/>
            <person name="Barry K.W."/>
            <person name="Cichocki N."/>
            <person name="Veneault-Fourrey C."/>
            <person name="LaButti K."/>
            <person name="Lindquist E.A."/>
            <person name="Lipzen A."/>
            <person name="Lundell T."/>
            <person name="Morin E."/>
            <person name="Murat C."/>
            <person name="Riley R."/>
            <person name="Ohm R."/>
            <person name="Sun H."/>
            <person name="Tunlid A."/>
            <person name="Henrissat B."/>
            <person name="Grigoriev I.V."/>
            <person name="Hibbett D.S."/>
            <person name="Martin F."/>
        </authorList>
    </citation>
    <scope>NUCLEOTIDE SEQUENCE [LARGE SCALE GENOMIC DNA]</scope>
    <source>
        <strain evidence="3">441</strain>
    </source>
</reference>
<dbReference type="Gene3D" id="3.40.50.300">
    <property type="entry name" value="P-loop containing nucleotide triphosphate hydrolases"/>
    <property type="match status" value="1"/>
</dbReference>
<sequence>MGDSRDLKVLVMGEIGSGKSSVINLLVGKTVAEVSPDAEACTLKTVRHEATIQVQEALTTVHIWEVVGFNQPEDTTGKGSGMTLDVDLDPILQAKASVDVIFFCIQGSRLRNAPTRVVKHINDVSGGRITIVPVITNLEREKNMEDWWERNGRGVKNMGLGETEHACITGLQDEKHKDKSTQSRTSLVAILERRWLSPQDSVPLESILGEHVAQNGGSESNEKVTQRKDSSWWRFRWPF</sequence>
<dbReference type="SUPFAM" id="SSF52540">
    <property type="entry name" value="P-loop containing nucleoside triphosphate hydrolases"/>
    <property type="match status" value="1"/>
</dbReference>
<feature type="domain" description="G" evidence="1">
    <location>
        <begin position="8"/>
        <end position="122"/>
    </location>
</feature>
<dbReference type="Pfam" id="PF01926">
    <property type="entry name" value="MMR_HSR1"/>
    <property type="match status" value="1"/>
</dbReference>
<dbReference type="OrthoDB" id="2676800at2759"/>
<accession>A0A0C9XWP3</accession>